<evidence type="ECO:0000256" key="3">
    <source>
        <dbReference type="ARBA" id="ARBA00022475"/>
    </source>
</evidence>
<dbReference type="GO" id="GO:0005886">
    <property type="term" value="C:plasma membrane"/>
    <property type="evidence" value="ECO:0007669"/>
    <property type="project" value="UniProtKB-SubCell"/>
</dbReference>
<gene>
    <name evidence="21" type="ORF">Ddye_001014</name>
</gene>
<evidence type="ECO:0000256" key="18">
    <source>
        <dbReference type="ARBA" id="ARBA00047899"/>
    </source>
</evidence>
<dbReference type="InterPro" id="IPR051564">
    <property type="entry name" value="LRR_receptor-like_kinase"/>
</dbReference>
<keyword evidence="12" id="KW-0418">Kinase</keyword>
<evidence type="ECO:0000256" key="14">
    <source>
        <dbReference type="ARBA" id="ARBA00022989"/>
    </source>
</evidence>
<dbReference type="SUPFAM" id="SSF56112">
    <property type="entry name" value="Protein kinase-like (PK-like)"/>
    <property type="match status" value="1"/>
</dbReference>
<keyword evidence="14" id="KW-1133">Transmembrane helix</keyword>
<evidence type="ECO:0000313" key="22">
    <source>
        <dbReference type="Proteomes" id="UP001280121"/>
    </source>
</evidence>
<feature type="domain" description="Protein kinase" evidence="20">
    <location>
        <begin position="1"/>
        <end position="190"/>
    </location>
</feature>
<dbReference type="PANTHER" id="PTHR48055:SF62">
    <property type="entry name" value="PROTEIN KINASE DOMAIN-CONTAINING PROTEIN"/>
    <property type="match status" value="1"/>
</dbReference>
<keyword evidence="22" id="KW-1185">Reference proteome</keyword>
<evidence type="ECO:0000313" key="21">
    <source>
        <dbReference type="EMBL" id="KAK2662440.1"/>
    </source>
</evidence>
<evidence type="ECO:0000256" key="13">
    <source>
        <dbReference type="ARBA" id="ARBA00022840"/>
    </source>
</evidence>
<comment type="catalytic activity">
    <reaction evidence="18">
        <text>L-threonyl-[protein] + ATP = O-phospho-L-threonyl-[protein] + ADP + H(+)</text>
        <dbReference type="Rhea" id="RHEA:46608"/>
        <dbReference type="Rhea" id="RHEA-COMP:11060"/>
        <dbReference type="Rhea" id="RHEA-COMP:11605"/>
        <dbReference type="ChEBI" id="CHEBI:15378"/>
        <dbReference type="ChEBI" id="CHEBI:30013"/>
        <dbReference type="ChEBI" id="CHEBI:30616"/>
        <dbReference type="ChEBI" id="CHEBI:61977"/>
        <dbReference type="ChEBI" id="CHEBI:456216"/>
        <dbReference type="EC" id="2.7.11.1"/>
    </reaction>
</comment>
<evidence type="ECO:0000256" key="16">
    <source>
        <dbReference type="ARBA" id="ARBA00023170"/>
    </source>
</evidence>
<evidence type="ECO:0000256" key="7">
    <source>
        <dbReference type="ARBA" id="ARBA00022679"/>
    </source>
</evidence>
<dbReference type="Pfam" id="PF00069">
    <property type="entry name" value="Pkinase"/>
    <property type="match status" value="1"/>
</dbReference>
<sequence length="200" mass="22048">MERLNISIDIACALDYLHHDSEIPVVHCDLKPTNILLDEDMTAKVGDFGLAKLLMEKRGTQSASITSSAHVLNGSVGYIPPEYGFGEKPSTGGDVYSFGVMLLEIFTGKSPTNESFNGEVNIVKWVEATFPDKVQLVLEPELLHINPEIPQDCLITIIGVGLSCTTHSPDCRISIRDALRNLKSAKHVFLKQLPIQQNKY</sequence>
<dbReference type="InterPro" id="IPR008271">
    <property type="entry name" value="Ser/Thr_kinase_AS"/>
</dbReference>
<evidence type="ECO:0000256" key="6">
    <source>
        <dbReference type="ARBA" id="ARBA00022614"/>
    </source>
</evidence>
<keyword evidence="5" id="KW-0597">Phosphoprotein</keyword>
<dbReference type="Proteomes" id="UP001280121">
    <property type="component" value="Unassembled WGS sequence"/>
</dbReference>
<keyword evidence="8" id="KW-0812">Transmembrane</keyword>
<keyword evidence="15" id="KW-0472">Membrane</keyword>
<evidence type="ECO:0000256" key="15">
    <source>
        <dbReference type="ARBA" id="ARBA00023136"/>
    </source>
</evidence>
<comment type="caution">
    <text evidence="21">The sequence shown here is derived from an EMBL/GenBank/DDBJ whole genome shotgun (WGS) entry which is preliminary data.</text>
</comment>
<evidence type="ECO:0000256" key="17">
    <source>
        <dbReference type="ARBA" id="ARBA00023180"/>
    </source>
</evidence>
<dbReference type="PROSITE" id="PS00108">
    <property type="entry name" value="PROTEIN_KINASE_ST"/>
    <property type="match status" value="1"/>
</dbReference>
<proteinExistence type="predicted"/>
<protein>
    <recommendedName>
        <fullName evidence="2">non-specific serine/threonine protein kinase</fullName>
        <ecNumber evidence="2">2.7.11.1</ecNumber>
    </recommendedName>
</protein>
<dbReference type="Gene3D" id="1.10.510.10">
    <property type="entry name" value="Transferase(Phosphotransferase) domain 1"/>
    <property type="match status" value="1"/>
</dbReference>
<keyword evidence="11" id="KW-0547">Nucleotide-binding</keyword>
<keyword evidence="6" id="KW-0433">Leucine-rich repeat</keyword>
<keyword evidence="16" id="KW-0675">Receptor</keyword>
<dbReference type="EC" id="2.7.11.1" evidence="2"/>
<dbReference type="SMART" id="SM00220">
    <property type="entry name" value="S_TKc"/>
    <property type="match status" value="1"/>
</dbReference>
<evidence type="ECO:0000256" key="8">
    <source>
        <dbReference type="ARBA" id="ARBA00022692"/>
    </source>
</evidence>
<comment type="catalytic activity">
    <reaction evidence="19">
        <text>L-seryl-[protein] + ATP = O-phospho-L-seryl-[protein] + ADP + H(+)</text>
        <dbReference type="Rhea" id="RHEA:17989"/>
        <dbReference type="Rhea" id="RHEA-COMP:9863"/>
        <dbReference type="Rhea" id="RHEA-COMP:11604"/>
        <dbReference type="ChEBI" id="CHEBI:15378"/>
        <dbReference type="ChEBI" id="CHEBI:29999"/>
        <dbReference type="ChEBI" id="CHEBI:30616"/>
        <dbReference type="ChEBI" id="CHEBI:83421"/>
        <dbReference type="ChEBI" id="CHEBI:456216"/>
        <dbReference type="EC" id="2.7.11.1"/>
    </reaction>
</comment>
<evidence type="ECO:0000256" key="2">
    <source>
        <dbReference type="ARBA" id="ARBA00012513"/>
    </source>
</evidence>
<evidence type="ECO:0000259" key="20">
    <source>
        <dbReference type="PROSITE" id="PS50011"/>
    </source>
</evidence>
<dbReference type="InterPro" id="IPR000719">
    <property type="entry name" value="Prot_kinase_dom"/>
</dbReference>
<keyword evidence="3" id="KW-1003">Cell membrane</keyword>
<accession>A0AAE0CSX0</accession>
<evidence type="ECO:0000256" key="12">
    <source>
        <dbReference type="ARBA" id="ARBA00022777"/>
    </source>
</evidence>
<keyword evidence="17" id="KW-0325">Glycoprotein</keyword>
<evidence type="ECO:0000256" key="10">
    <source>
        <dbReference type="ARBA" id="ARBA00022737"/>
    </source>
</evidence>
<dbReference type="GO" id="GO:0005524">
    <property type="term" value="F:ATP binding"/>
    <property type="evidence" value="ECO:0007669"/>
    <property type="project" value="UniProtKB-KW"/>
</dbReference>
<keyword evidence="4" id="KW-0723">Serine/threonine-protein kinase</keyword>
<keyword evidence="13" id="KW-0067">ATP-binding</keyword>
<dbReference type="FunFam" id="1.10.510.10:FF:000358">
    <property type="entry name" value="Putative leucine-rich repeat receptor-like serine/threonine-protein kinase"/>
    <property type="match status" value="1"/>
</dbReference>
<evidence type="ECO:0000256" key="19">
    <source>
        <dbReference type="ARBA" id="ARBA00048679"/>
    </source>
</evidence>
<evidence type="ECO:0000256" key="4">
    <source>
        <dbReference type="ARBA" id="ARBA00022527"/>
    </source>
</evidence>
<name>A0AAE0CSX0_9ROSI</name>
<keyword evidence="9" id="KW-0732">Signal</keyword>
<dbReference type="GO" id="GO:0004674">
    <property type="term" value="F:protein serine/threonine kinase activity"/>
    <property type="evidence" value="ECO:0007669"/>
    <property type="project" value="UniProtKB-KW"/>
</dbReference>
<dbReference type="EMBL" id="JANJYI010000001">
    <property type="protein sequence ID" value="KAK2662440.1"/>
    <property type="molecule type" value="Genomic_DNA"/>
</dbReference>
<keyword evidence="10" id="KW-0677">Repeat</keyword>
<dbReference type="AlphaFoldDB" id="A0AAE0CSX0"/>
<evidence type="ECO:0000256" key="5">
    <source>
        <dbReference type="ARBA" id="ARBA00022553"/>
    </source>
</evidence>
<dbReference type="PANTHER" id="PTHR48055">
    <property type="entry name" value="LEUCINE-RICH REPEAT RECEPTOR PROTEIN KINASE EMS1"/>
    <property type="match status" value="1"/>
</dbReference>
<evidence type="ECO:0000256" key="9">
    <source>
        <dbReference type="ARBA" id="ARBA00022729"/>
    </source>
</evidence>
<dbReference type="InterPro" id="IPR011009">
    <property type="entry name" value="Kinase-like_dom_sf"/>
</dbReference>
<organism evidence="21 22">
    <name type="scientific">Dipteronia dyeriana</name>
    <dbReference type="NCBI Taxonomy" id="168575"/>
    <lineage>
        <taxon>Eukaryota</taxon>
        <taxon>Viridiplantae</taxon>
        <taxon>Streptophyta</taxon>
        <taxon>Embryophyta</taxon>
        <taxon>Tracheophyta</taxon>
        <taxon>Spermatophyta</taxon>
        <taxon>Magnoliopsida</taxon>
        <taxon>eudicotyledons</taxon>
        <taxon>Gunneridae</taxon>
        <taxon>Pentapetalae</taxon>
        <taxon>rosids</taxon>
        <taxon>malvids</taxon>
        <taxon>Sapindales</taxon>
        <taxon>Sapindaceae</taxon>
        <taxon>Hippocastanoideae</taxon>
        <taxon>Acereae</taxon>
        <taxon>Dipteronia</taxon>
    </lineage>
</organism>
<keyword evidence="7" id="KW-0808">Transferase</keyword>
<dbReference type="PROSITE" id="PS50011">
    <property type="entry name" value="PROTEIN_KINASE_DOM"/>
    <property type="match status" value="1"/>
</dbReference>
<evidence type="ECO:0000256" key="1">
    <source>
        <dbReference type="ARBA" id="ARBA00004162"/>
    </source>
</evidence>
<comment type="subcellular location">
    <subcellularLocation>
        <location evidence="1">Cell membrane</location>
        <topology evidence="1">Single-pass membrane protein</topology>
    </subcellularLocation>
</comment>
<evidence type="ECO:0000256" key="11">
    <source>
        <dbReference type="ARBA" id="ARBA00022741"/>
    </source>
</evidence>
<reference evidence="21" key="1">
    <citation type="journal article" date="2023" name="Plant J.">
        <title>Genome sequences and population genomics provide insights into the demographic history, inbreeding, and mutation load of two 'living fossil' tree species of Dipteronia.</title>
        <authorList>
            <person name="Feng Y."/>
            <person name="Comes H.P."/>
            <person name="Chen J."/>
            <person name="Zhu S."/>
            <person name="Lu R."/>
            <person name="Zhang X."/>
            <person name="Li P."/>
            <person name="Qiu J."/>
            <person name="Olsen K.M."/>
            <person name="Qiu Y."/>
        </authorList>
    </citation>
    <scope>NUCLEOTIDE SEQUENCE</scope>
    <source>
        <strain evidence="21">KIB01</strain>
    </source>
</reference>